<proteinExistence type="predicted"/>
<feature type="region of interest" description="Disordered" evidence="1">
    <location>
        <begin position="108"/>
        <end position="130"/>
    </location>
</feature>
<feature type="compositionally biased region" description="Low complexity" evidence="1">
    <location>
        <begin position="209"/>
        <end position="222"/>
    </location>
</feature>
<name>A0ABD2LV11_9BILA</name>
<evidence type="ECO:0000313" key="2">
    <source>
        <dbReference type="EMBL" id="KAL3118933.1"/>
    </source>
</evidence>
<accession>A0ABD2LV11</accession>
<dbReference type="AlphaFoldDB" id="A0ABD2LV11"/>
<dbReference type="PANTHER" id="PTHR44755">
    <property type="entry name" value="NATRIURETIC PEPTIDE RECEPTOR 3-RELATED"/>
    <property type="match status" value="1"/>
</dbReference>
<dbReference type="InterPro" id="IPR052612">
    <property type="entry name" value="ANP_Clearance_Receptor"/>
</dbReference>
<feature type="region of interest" description="Disordered" evidence="1">
    <location>
        <begin position="204"/>
        <end position="228"/>
    </location>
</feature>
<reference evidence="2 3" key="1">
    <citation type="submission" date="2024-10" db="EMBL/GenBank/DDBJ databases">
        <authorList>
            <person name="Kim D."/>
        </authorList>
    </citation>
    <scope>NUCLEOTIDE SEQUENCE [LARGE SCALE GENOMIC DNA]</scope>
    <source>
        <strain evidence="2">BH-2024</strain>
    </source>
</reference>
<organism evidence="2 3">
    <name type="scientific">Heterodera trifolii</name>
    <dbReference type="NCBI Taxonomy" id="157864"/>
    <lineage>
        <taxon>Eukaryota</taxon>
        <taxon>Metazoa</taxon>
        <taxon>Ecdysozoa</taxon>
        <taxon>Nematoda</taxon>
        <taxon>Chromadorea</taxon>
        <taxon>Rhabditida</taxon>
        <taxon>Tylenchina</taxon>
        <taxon>Tylenchomorpha</taxon>
        <taxon>Tylenchoidea</taxon>
        <taxon>Heteroderidae</taxon>
        <taxon>Heteroderinae</taxon>
        <taxon>Heterodera</taxon>
    </lineage>
</organism>
<gene>
    <name evidence="2" type="ORF">niasHT_008830</name>
</gene>
<sequence length="567" mass="65168">MLSPSSPFGAARENGFSHRDTTRVPTICFTPFFFIFLKLAQLGRAAELLAFVAKKPPSKQIVQLFKTHKKRVNWSSSDKSGKDYEADEHHSHIKERMMMFHEERAMSRRGHDGSNHHGWQQKHNCCPRRRHSPAENDAIIYLHSEIKRQTGTDKMPPSKRRQQLKSAPGKMLIKMFTATSMAFFILFLVAHSFELALAFAVDKDEAQSTTTTETTTKTQATTFIPSRRQDNLAADAAELLDVLLEDRDEPQQRQDWPYNSNNNNNRRKVVSSSSSMSSSSSSSSSSTYEDNDDHYHNADLKPSALPRTARRIIVPQQQQLHYGNRMPQQRHQRRFRIDPAHPIHILFPLPAREGRKTQNPFGITILKARPVVDEGILEVYRRQLLPRNSLITHFNDSRTSDAHGPNVAINMLVENKVDCIIGYAFVYALAPVARMSPYWHDNDSSGIPVITSIGQTTNLDNREEYKLMTRISSPYKVVRDSLFNLFIKMQWRKLAYMFHDERYNSPGSNFPHGECYLLMLSLQSKMVKLSQDLEHNHFMFNELNHDHNKMRENLQKASLMTNGGCLD</sequence>
<dbReference type="SUPFAM" id="SSF53822">
    <property type="entry name" value="Periplasmic binding protein-like I"/>
    <property type="match status" value="1"/>
</dbReference>
<dbReference type="Proteomes" id="UP001620626">
    <property type="component" value="Unassembled WGS sequence"/>
</dbReference>
<protein>
    <recommendedName>
        <fullName evidence="4">Receptor ligand binding region domain-containing protein</fullName>
    </recommendedName>
</protein>
<dbReference type="EMBL" id="JBICBT010000259">
    <property type="protein sequence ID" value="KAL3118933.1"/>
    <property type="molecule type" value="Genomic_DNA"/>
</dbReference>
<dbReference type="Gene3D" id="3.40.50.2300">
    <property type="match status" value="1"/>
</dbReference>
<dbReference type="PANTHER" id="PTHR44755:SF10">
    <property type="entry name" value="RECEPTOR LIGAND BINDING REGION DOMAIN-CONTAINING PROTEIN"/>
    <property type="match status" value="1"/>
</dbReference>
<comment type="caution">
    <text evidence="2">The sequence shown here is derived from an EMBL/GenBank/DDBJ whole genome shotgun (WGS) entry which is preliminary data.</text>
</comment>
<feature type="region of interest" description="Disordered" evidence="1">
    <location>
        <begin position="248"/>
        <end position="308"/>
    </location>
</feature>
<evidence type="ECO:0008006" key="4">
    <source>
        <dbReference type="Google" id="ProtNLM"/>
    </source>
</evidence>
<keyword evidence="3" id="KW-1185">Reference proteome</keyword>
<feature type="compositionally biased region" description="Low complexity" evidence="1">
    <location>
        <begin position="271"/>
        <end position="286"/>
    </location>
</feature>
<evidence type="ECO:0000256" key="1">
    <source>
        <dbReference type="SAM" id="MobiDB-lite"/>
    </source>
</evidence>
<dbReference type="InterPro" id="IPR028082">
    <property type="entry name" value="Peripla_BP_I"/>
</dbReference>
<evidence type="ECO:0000313" key="3">
    <source>
        <dbReference type="Proteomes" id="UP001620626"/>
    </source>
</evidence>